<dbReference type="InterPro" id="IPR036397">
    <property type="entry name" value="RNaseH_sf"/>
</dbReference>
<reference evidence="5" key="1">
    <citation type="journal article" date="2020" name="PLoS Negl. Trop. Dis.">
        <title>High-quality nuclear genome for Sarcoptes scabiei-A critical resource for a neglected parasite.</title>
        <authorList>
            <person name="Korhonen P.K."/>
            <person name="Gasser R.B."/>
            <person name="Ma G."/>
            <person name="Wang T."/>
            <person name="Stroehlein A.J."/>
            <person name="Young N.D."/>
            <person name="Ang C.S."/>
            <person name="Fernando D.D."/>
            <person name="Lu H.C."/>
            <person name="Taylor S."/>
            <person name="Reynolds S.L."/>
            <person name="Mofiz E."/>
            <person name="Najaraj S.H."/>
            <person name="Gowda H."/>
            <person name="Madugundu A."/>
            <person name="Renuse S."/>
            <person name="Holt D."/>
            <person name="Pandey A."/>
            <person name="Papenfuss A.T."/>
            <person name="Fischer K."/>
        </authorList>
    </citation>
    <scope>NUCLEOTIDE SEQUENCE [LARGE SCALE GENOMIC DNA]</scope>
</reference>
<dbReference type="AlphaFoldDB" id="A0A834RBL2"/>
<evidence type="ECO:0000256" key="1">
    <source>
        <dbReference type="SAM" id="MobiDB-lite"/>
    </source>
</evidence>
<feature type="compositionally biased region" description="Polar residues" evidence="1">
    <location>
        <begin position="798"/>
        <end position="812"/>
    </location>
</feature>
<gene>
    <name evidence="3" type="ORF">SSS_2609</name>
</gene>
<dbReference type="InterPro" id="IPR056589">
    <property type="entry name" value="WH_Egal-1"/>
</dbReference>
<dbReference type="GO" id="GO:0008408">
    <property type="term" value="F:3'-5' exonuclease activity"/>
    <property type="evidence" value="ECO:0007669"/>
    <property type="project" value="InterPro"/>
</dbReference>
<dbReference type="EnsemblMetazoa" id="SSS_2609s_mrna">
    <property type="protein sequence ID" value="KAF7490898.1"/>
    <property type="gene ID" value="SSS_2609"/>
</dbReference>
<reference evidence="4" key="3">
    <citation type="submission" date="2022-06" db="UniProtKB">
        <authorList>
            <consortium name="EnsemblMetazoa"/>
        </authorList>
    </citation>
    <scope>IDENTIFICATION</scope>
</reference>
<feature type="region of interest" description="Disordered" evidence="1">
    <location>
        <begin position="686"/>
        <end position="746"/>
    </location>
</feature>
<keyword evidence="5" id="KW-1185">Reference proteome</keyword>
<evidence type="ECO:0000313" key="4">
    <source>
        <dbReference type="EnsemblMetazoa" id="KAF7490898.1"/>
    </source>
</evidence>
<feature type="region of interest" description="Disordered" evidence="1">
    <location>
        <begin position="297"/>
        <end position="319"/>
    </location>
</feature>
<dbReference type="Gene3D" id="3.30.420.10">
    <property type="entry name" value="Ribonuclease H-like superfamily/Ribonuclease H"/>
    <property type="match status" value="1"/>
</dbReference>
<dbReference type="InterPro" id="IPR002562">
    <property type="entry name" value="3'-5'_exonuclease_dom"/>
</dbReference>
<proteinExistence type="predicted"/>
<feature type="domain" description="3'-5' exonuclease" evidence="2">
    <location>
        <begin position="392"/>
        <end position="599"/>
    </location>
</feature>
<dbReference type="Pfam" id="PF23713">
    <property type="entry name" value="WHD_Egal"/>
    <property type="match status" value="2"/>
</dbReference>
<feature type="compositionally biased region" description="Acidic residues" evidence="1">
    <location>
        <begin position="711"/>
        <end position="729"/>
    </location>
</feature>
<organism evidence="3">
    <name type="scientific">Sarcoptes scabiei</name>
    <name type="common">Itch mite</name>
    <name type="synonym">Acarus scabiei</name>
    <dbReference type="NCBI Taxonomy" id="52283"/>
    <lineage>
        <taxon>Eukaryota</taxon>
        <taxon>Metazoa</taxon>
        <taxon>Ecdysozoa</taxon>
        <taxon>Arthropoda</taxon>
        <taxon>Chelicerata</taxon>
        <taxon>Arachnida</taxon>
        <taxon>Acari</taxon>
        <taxon>Acariformes</taxon>
        <taxon>Sarcoptiformes</taxon>
        <taxon>Astigmata</taxon>
        <taxon>Psoroptidia</taxon>
        <taxon>Sarcoptoidea</taxon>
        <taxon>Sarcoptidae</taxon>
        <taxon>Sarcoptinae</taxon>
        <taxon>Sarcoptes</taxon>
    </lineage>
</organism>
<evidence type="ECO:0000313" key="3">
    <source>
        <dbReference type="EMBL" id="KAF7490898.1"/>
    </source>
</evidence>
<protein>
    <recommendedName>
        <fullName evidence="2">3'-5' exonuclease domain-containing protein</fullName>
    </recommendedName>
</protein>
<reference evidence="3" key="2">
    <citation type="submission" date="2020-01" db="EMBL/GenBank/DDBJ databases">
        <authorList>
            <person name="Korhonen P.K.K."/>
            <person name="Guangxu M.G."/>
            <person name="Wang T.W."/>
            <person name="Stroehlein A.J.S."/>
            <person name="Young N.D."/>
            <person name="Ang C.-S.A."/>
            <person name="Fernando D.W.F."/>
            <person name="Lu H.L."/>
            <person name="Taylor S.T."/>
            <person name="Ehtesham M.E.M."/>
            <person name="Najaraj S.H.N."/>
            <person name="Harsha G.H.G."/>
            <person name="Madugundu A.M."/>
            <person name="Renuse S.R."/>
            <person name="Holt D.H."/>
            <person name="Pandey A.P."/>
            <person name="Papenfuss A.P."/>
            <person name="Gasser R.B.G."/>
            <person name="Fischer K.F."/>
        </authorList>
    </citation>
    <scope>NUCLEOTIDE SEQUENCE</scope>
    <source>
        <strain evidence="3">SSS_KF_BRIS2020</strain>
    </source>
</reference>
<sequence length="849" mass="97038">MMADFDSVRDQTLMFFLDHLIGKGQTKTLHDLSCQFGAKGFTREMRQIAGGSQAGLKKFLSQFPSLFTINGESVRLTPLASDKDGTSVRDYTKETLEFFTEKLLSYGIAEVPLKSLFGHRSQASSEIRHVSGQSVKEFREFLQKHNDIFIVRDDYVVLKSVLDQLEQEGHNELLKRMPEEITYDPYLLQKLVNELEETVFSLTETYSDTIAIDLLHSAIKSKEHISSIWKDFIKVPSDLNTFLHMNSKIFLVQGQTVSLTVERKAILLERKNSEKFLNNQSDNIGSKSDEAIENRKTITSSQNENEPITPVPVSSSSRSLRDQALISGRSNLSTAQAINQRIRSQINKIVSQGSSTYFNSEVRSSRLLEDCGNTITENTVQYDVIDLQKIKPKVIVDNSECESIVEKIFQNCSAISFDVQGVNLGENAEVTLIQIGYLSQTFAGKNNQQRSQRKLEICLFDVFLNPNLIRYGLKSLLESEKIVKVAHDVRKNSVSLYKTFNIKLCNVFDTQVAHLVLQQQQLGSPAYKPTKYISFFSFCQIYAELNFNPKLKDRLHKLYKKDYRYWRNRPLTDEMIQFAIIEVYALFPIAYEKISKQIRSEYQSLFKQLVYESIFAHINAKEIRQIKRQRKFELELADLKLKLFNSEKKKIVLSNREIRLLRHIDLTEEIRNKIEGPSNVAKKLKRFDSQKSTNGRVSKDSNGDNLLNQEESNEVDDSDRSSDDDDEEEVFSKKSPNYPLQSSSSLSLREMLDNSGDYSSNSIELCQNCYCILNGGKSYASSSSISNGKQSKNDPNRDLNTPTKSAKTSTSNRNDDDFDRYKSKCDITTQTISTGDIVITKFFLDEPEK</sequence>
<dbReference type="Pfam" id="PF01612">
    <property type="entry name" value="DNA_pol_A_exo1"/>
    <property type="match status" value="1"/>
</dbReference>
<dbReference type="PANTHER" id="PTHR46814:SF1">
    <property type="entry name" value="EGALITARIAN, ISOFORM B"/>
    <property type="match status" value="1"/>
</dbReference>
<evidence type="ECO:0000313" key="5">
    <source>
        <dbReference type="Proteomes" id="UP000070412"/>
    </source>
</evidence>
<dbReference type="EMBL" id="WVUK01000062">
    <property type="protein sequence ID" value="KAF7490898.1"/>
    <property type="molecule type" value="Genomic_DNA"/>
</dbReference>
<feature type="compositionally biased region" description="Polar residues" evidence="1">
    <location>
        <begin position="297"/>
        <end position="306"/>
    </location>
</feature>
<name>A0A834RBL2_SARSC</name>
<dbReference type="GO" id="GO:0003676">
    <property type="term" value="F:nucleic acid binding"/>
    <property type="evidence" value="ECO:0007669"/>
    <property type="project" value="InterPro"/>
</dbReference>
<dbReference type="SUPFAM" id="SSF53098">
    <property type="entry name" value="Ribonuclease H-like"/>
    <property type="match status" value="1"/>
</dbReference>
<dbReference type="GO" id="GO:0006139">
    <property type="term" value="P:nucleobase-containing compound metabolic process"/>
    <property type="evidence" value="ECO:0007669"/>
    <property type="project" value="InterPro"/>
</dbReference>
<dbReference type="SMART" id="SM00474">
    <property type="entry name" value="35EXOc"/>
    <property type="match status" value="1"/>
</dbReference>
<dbReference type="InterPro" id="IPR012337">
    <property type="entry name" value="RNaseH-like_sf"/>
</dbReference>
<feature type="region of interest" description="Disordered" evidence="1">
    <location>
        <begin position="782"/>
        <end position="820"/>
    </location>
</feature>
<evidence type="ECO:0000259" key="2">
    <source>
        <dbReference type="SMART" id="SM00474"/>
    </source>
</evidence>
<accession>A0A834RBL2</accession>
<dbReference type="Proteomes" id="UP000070412">
    <property type="component" value="Unassembled WGS sequence"/>
</dbReference>
<dbReference type="PANTHER" id="PTHR46814">
    <property type="entry name" value="EGALITARIAN, ISOFORM B"/>
    <property type="match status" value="1"/>
</dbReference>
<dbReference type="OrthoDB" id="26838at2759"/>